<organism evidence="2 3">
    <name type="scientific">Rufibacter latericius</name>
    <dbReference type="NCBI Taxonomy" id="2487040"/>
    <lineage>
        <taxon>Bacteria</taxon>
        <taxon>Pseudomonadati</taxon>
        <taxon>Bacteroidota</taxon>
        <taxon>Cytophagia</taxon>
        <taxon>Cytophagales</taxon>
        <taxon>Hymenobacteraceae</taxon>
        <taxon>Rufibacter</taxon>
    </lineage>
</organism>
<keyword evidence="1" id="KW-0812">Transmembrane</keyword>
<evidence type="ECO:0000256" key="1">
    <source>
        <dbReference type="SAM" id="Phobius"/>
    </source>
</evidence>
<dbReference type="Proteomes" id="UP000272117">
    <property type="component" value="Unassembled WGS sequence"/>
</dbReference>
<reference evidence="2 3" key="1">
    <citation type="submission" date="2018-11" db="EMBL/GenBank/DDBJ databases">
        <title>Rufibacter latericius sp. nov., isolated from water in Baiyang Lake.</title>
        <authorList>
            <person name="Yang Y."/>
        </authorList>
    </citation>
    <scope>NUCLEOTIDE SEQUENCE [LARGE SCALE GENOMIC DNA]</scope>
    <source>
        <strain evidence="2 3">R-22-1c-1</strain>
    </source>
</reference>
<sequence>MPQTALRWMVFGSQGLMKKMDRWAANQKLSKVKTGTTPFTGEQVDLKGKLGSYLFFFIFARVLVTACGFPTGGFIVDKNL</sequence>
<feature type="transmembrane region" description="Helical" evidence="1">
    <location>
        <begin position="53"/>
        <end position="76"/>
    </location>
</feature>
<keyword evidence="1" id="KW-0472">Membrane</keyword>
<comment type="caution">
    <text evidence="2">The sequence shown here is derived from an EMBL/GenBank/DDBJ whole genome shotgun (WGS) entry which is preliminary data.</text>
</comment>
<evidence type="ECO:0000313" key="3">
    <source>
        <dbReference type="Proteomes" id="UP000272117"/>
    </source>
</evidence>
<protein>
    <submittedName>
        <fullName evidence="2">Uncharacterized protein</fullName>
    </submittedName>
</protein>
<keyword evidence="3" id="KW-1185">Reference proteome</keyword>
<name>A0A3M9N0P6_9BACT</name>
<proteinExistence type="predicted"/>
<accession>A0A3M9N0P6</accession>
<dbReference type="AlphaFoldDB" id="A0A3M9N0P6"/>
<evidence type="ECO:0000313" key="2">
    <source>
        <dbReference type="EMBL" id="RNI31361.1"/>
    </source>
</evidence>
<dbReference type="EMBL" id="RJJD01000001">
    <property type="protein sequence ID" value="RNI31361.1"/>
    <property type="molecule type" value="Genomic_DNA"/>
</dbReference>
<gene>
    <name evidence="2" type="ORF">EFB08_02210</name>
</gene>
<keyword evidence="1" id="KW-1133">Transmembrane helix</keyword>
<dbReference type="RefSeq" id="WP_123125265.1">
    <property type="nucleotide sequence ID" value="NZ_RJJD01000001.1"/>
</dbReference>